<comment type="similarity">
    <text evidence="2 6">Belongs to the acyl-CoA dehydrogenase family.</text>
</comment>
<keyword evidence="11" id="KW-1185">Reference proteome</keyword>
<evidence type="ECO:0000256" key="5">
    <source>
        <dbReference type="ARBA" id="ARBA00023002"/>
    </source>
</evidence>
<gene>
    <name evidence="10" type="ORF">GPL21_07925</name>
</gene>
<feature type="domain" description="Acyl-CoA dehydrogenase/oxidase N-terminal" evidence="9">
    <location>
        <begin position="6"/>
        <end position="118"/>
    </location>
</feature>
<keyword evidence="3 6" id="KW-0285">Flavoprotein</keyword>
<evidence type="ECO:0000256" key="6">
    <source>
        <dbReference type="RuleBase" id="RU362125"/>
    </source>
</evidence>
<evidence type="ECO:0000256" key="2">
    <source>
        <dbReference type="ARBA" id="ARBA00009347"/>
    </source>
</evidence>
<dbReference type="Pfam" id="PF00441">
    <property type="entry name" value="Acyl-CoA_dh_1"/>
    <property type="match status" value="1"/>
</dbReference>
<reference evidence="10 11" key="1">
    <citation type="submission" date="2019-12" db="EMBL/GenBank/DDBJ databases">
        <title>Draft genome sequences Bradyrhizobium cajani AMBPC1010, Bradyrhizobium pachyrhizi AMBPC1040 and Bradyrhizobium yuanmingense ALSPC3051, three plant growth promoting strains isolated from nodules of Cajanus cajan L. in Dominican Republic.</title>
        <authorList>
            <person name="Flores-Felix J.D."/>
            <person name="Araujo J."/>
            <person name="Diaz-Alcantara C."/>
            <person name="Gonzalez-Andres F."/>
            <person name="Velazquez E."/>
        </authorList>
    </citation>
    <scope>NUCLEOTIDE SEQUENCE [LARGE SCALE GENOMIC DNA]</scope>
    <source>
        <strain evidence="10 11">1040</strain>
    </source>
</reference>
<evidence type="ECO:0000259" key="7">
    <source>
        <dbReference type="Pfam" id="PF00441"/>
    </source>
</evidence>
<name>A0A844SCT2_9BRAD</name>
<dbReference type="PANTHER" id="PTHR43884">
    <property type="entry name" value="ACYL-COA DEHYDROGENASE"/>
    <property type="match status" value="1"/>
</dbReference>
<dbReference type="Pfam" id="PF02771">
    <property type="entry name" value="Acyl-CoA_dh_N"/>
    <property type="match status" value="1"/>
</dbReference>
<comment type="caution">
    <text evidence="10">The sequence shown here is derived from an EMBL/GenBank/DDBJ whole genome shotgun (WGS) entry which is preliminary data.</text>
</comment>
<feature type="domain" description="Acyl-CoA dehydrogenase/oxidase C-terminal" evidence="7">
    <location>
        <begin position="220"/>
        <end position="357"/>
    </location>
</feature>
<feature type="domain" description="Acyl-CoA oxidase/dehydrogenase middle" evidence="8">
    <location>
        <begin position="134"/>
        <end position="196"/>
    </location>
</feature>
<dbReference type="SUPFAM" id="SSF47203">
    <property type="entry name" value="Acyl-CoA dehydrogenase C-terminal domain-like"/>
    <property type="match status" value="1"/>
</dbReference>
<dbReference type="Pfam" id="PF02770">
    <property type="entry name" value="Acyl-CoA_dh_M"/>
    <property type="match status" value="1"/>
</dbReference>
<dbReference type="InterPro" id="IPR046373">
    <property type="entry name" value="Acyl-CoA_Oxase/DH_mid-dom_sf"/>
</dbReference>
<dbReference type="SUPFAM" id="SSF56645">
    <property type="entry name" value="Acyl-CoA dehydrogenase NM domain-like"/>
    <property type="match status" value="1"/>
</dbReference>
<evidence type="ECO:0000259" key="8">
    <source>
        <dbReference type="Pfam" id="PF02770"/>
    </source>
</evidence>
<dbReference type="InterPro" id="IPR036250">
    <property type="entry name" value="AcylCo_DH-like_C"/>
</dbReference>
<accession>A0A844SCT2</accession>
<evidence type="ECO:0000313" key="10">
    <source>
        <dbReference type="EMBL" id="MVT65033.1"/>
    </source>
</evidence>
<evidence type="ECO:0000256" key="1">
    <source>
        <dbReference type="ARBA" id="ARBA00001974"/>
    </source>
</evidence>
<dbReference type="EMBL" id="WQNF01000004">
    <property type="protein sequence ID" value="MVT65033.1"/>
    <property type="molecule type" value="Genomic_DNA"/>
</dbReference>
<dbReference type="AlphaFoldDB" id="A0A844SCT2"/>
<dbReference type="FunFam" id="1.10.540.10:FF:000013">
    <property type="entry name" value="Acyl-CoA dehydrogenase"/>
    <property type="match status" value="1"/>
</dbReference>
<comment type="cofactor">
    <cofactor evidence="1 6">
        <name>FAD</name>
        <dbReference type="ChEBI" id="CHEBI:57692"/>
    </cofactor>
</comment>
<dbReference type="GO" id="GO:0050660">
    <property type="term" value="F:flavin adenine dinucleotide binding"/>
    <property type="evidence" value="ECO:0007669"/>
    <property type="project" value="InterPro"/>
</dbReference>
<dbReference type="PANTHER" id="PTHR43884:SF20">
    <property type="entry name" value="ACYL-COA DEHYDROGENASE FADE28"/>
    <property type="match status" value="1"/>
</dbReference>
<keyword evidence="4 6" id="KW-0274">FAD</keyword>
<evidence type="ECO:0000256" key="3">
    <source>
        <dbReference type="ARBA" id="ARBA00022630"/>
    </source>
</evidence>
<dbReference type="InterPro" id="IPR013786">
    <property type="entry name" value="AcylCoA_DH/ox_N"/>
</dbReference>
<evidence type="ECO:0000313" key="11">
    <source>
        <dbReference type="Proteomes" id="UP000436468"/>
    </source>
</evidence>
<dbReference type="Proteomes" id="UP000436468">
    <property type="component" value="Unassembled WGS sequence"/>
</dbReference>
<dbReference type="InterPro" id="IPR009100">
    <property type="entry name" value="AcylCoA_DH/oxidase_NM_dom_sf"/>
</dbReference>
<dbReference type="InterPro" id="IPR006091">
    <property type="entry name" value="Acyl-CoA_Oxase/DH_mid-dom"/>
</dbReference>
<evidence type="ECO:0000256" key="4">
    <source>
        <dbReference type="ARBA" id="ARBA00022827"/>
    </source>
</evidence>
<proteinExistence type="inferred from homology"/>
<dbReference type="Gene3D" id="1.20.140.10">
    <property type="entry name" value="Butyryl-CoA Dehydrogenase, subunit A, domain 3"/>
    <property type="match status" value="1"/>
</dbReference>
<dbReference type="GO" id="GO:0003995">
    <property type="term" value="F:acyl-CoA dehydrogenase activity"/>
    <property type="evidence" value="ECO:0007669"/>
    <property type="project" value="TreeGrafter"/>
</dbReference>
<organism evidence="10 11">
    <name type="scientific">Bradyrhizobium pachyrhizi</name>
    <dbReference type="NCBI Taxonomy" id="280333"/>
    <lineage>
        <taxon>Bacteria</taxon>
        <taxon>Pseudomonadati</taxon>
        <taxon>Pseudomonadota</taxon>
        <taxon>Alphaproteobacteria</taxon>
        <taxon>Hyphomicrobiales</taxon>
        <taxon>Nitrobacteraceae</taxon>
        <taxon>Bradyrhizobium</taxon>
    </lineage>
</organism>
<dbReference type="RefSeq" id="WP_157342317.1">
    <property type="nucleotide sequence ID" value="NZ_CP121667.1"/>
</dbReference>
<keyword evidence="5 6" id="KW-0560">Oxidoreductase</keyword>
<dbReference type="Gene3D" id="2.40.110.10">
    <property type="entry name" value="Butyryl-CoA Dehydrogenase, subunit A, domain 2"/>
    <property type="match status" value="1"/>
</dbReference>
<dbReference type="FunFam" id="1.20.140.10:FF:000049">
    <property type="entry name" value="Acyl-CoA dehydrogenase"/>
    <property type="match status" value="1"/>
</dbReference>
<sequence>MNFDFSDEQKQMRDEARKFLSEQCPPKAVREVLDGKAPYDKALWKGLAEMGFLGVAIPEQFGGAGAGHLELCVIAEEMGRALAPVPFSSTVYLAAEAILIAGSDAQKQKWLPKIAAGEAIGTLALFEGKGNPSPKAIKVTANGGVLNGVKKPVPDGAIADFAVVAARTGSSGRESDISLFIVDLKAGGVEVKSLTNIDLTRGQAEFSFKDAKAEPLGAAGEGWSVITQVLDRAAVLTAFEQVGGADRALEMGRDYALDRIAFGRPIGSFQAVKHMLADMYVSATLARSNCYYGAWALSTNAGELPEAAAAARISATQAFQHCAKNNIQVHGGMGFTWEFDCHMYYRRANAVALGLGSLSYWEDALIDRMRKKNAA</sequence>
<dbReference type="Gene3D" id="1.10.540.10">
    <property type="entry name" value="Acyl-CoA dehydrogenase/oxidase, N-terminal domain"/>
    <property type="match status" value="1"/>
</dbReference>
<dbReference type="InterPro" id="IPR037069">
    <property type="entry name" value="AcylCoA_DH/ox_N_sf"/>
</dbReference>
<evidence type="ECO:0000259" key="9">
    <source>
        <dbReference type="Pfam" id="PF02771"/>
    </source>
</evidence>
<dbReference type="InterPro" id="IPR009075">
    <property type="entry name" value="AcylCo_DH/oxidase_C"/>
</dbReference>
<protein>
    <submittedName>
        <fullName evidence="10">Acyl-CoA dehydrogenase</fullName>
    </submittedName>
</protein>